<dbReference type="RefSeq" id="WP_322134235.1">
    <property type="nucleotide sequence ID" value="NZ_CP085036.1"/>
</dbReference>
<evidence type="ECO:0000259" key="3">
    <source>
        <dbReference type="PROSITE" id="PS50110"/>
    </source>
</evidence>
<feature type="modified residue" description="4-aspartylphosphate" evidence="2">
    <location>
        <position position="54"/>
    </location>
</feature>
<organism evidence="4 5">
    <name type="scientific">Antiquaquibacter oligotrophicus</name>
    <dbReference type="NCBI Taxonomy" id="2880260"/>
    <lineage>
        <taxon>Bacteria</taxon>
        <taxon>Bacillati</taxon>
        <taxon>Actinomycetota</taxon>
        <taxon>Actinomycetes</taxon>
        <taxon>Micrococcales</taxon>
        <taxon>Microbacteriaceae</taxon>
        <taxon>Antiquaquibacter</taxon>
    </lineage>
</organism>
<evidence type="ECO:0000313" key="4">
    <source>
        <dbReference type="EMBL" id="MDH6181942.1"/>
    </source>
</evidence>
<dbReference type="InterPro" id="IPR011006">
    <property type="entry name" value="CheY-like_superfamily"/>
</dbReference>
<evidence type="ECO:0000313" key="5">
    <source>
        <dbReference type="Proteomes" id="UP001160142"/>
    </source>
</evidence>
<keyword evidence="5" id="KW-1185">Reference proteome</keyword>
<dbReference type="SMART" id="SM00448">
    <property type="entry name" value="REC"/>
    <property type="match status" value="1"/>
</dbReference>
<dbReference type="PANTHER" id="PTHR44591:SF3">
    <property type="entry name" value="RESPONSE REGULATORY DOMAIN-CONTAINING PROTEIN"/>
    <property type="match status" value="1"/>
</dbReference>
<dbReference type="InterPro" id="IPR001789">
    <property type="entry name" value="Sig_transdc_resp-reg_receiver"/>
</dbReference>
<name>A0ABT6KPL7_9MICO</name>
<dbReference type="CDD" id="cd17574">
    <property type="entry name" value="REC_OmpR"/>
    <property type="match status" value="1"/>
</dbReference>
<dbReference type="InterPro" id="IPR050595">
    <property type="entry name" value="Bact_response_regulator"/>
</dbReference>
<protein>
    <submittedName>
        <fullName evidence="4">Two-component system OmpR family response regulator</fullName>
    </submittedName>
</protein>
<evidence type="ECO:0000256" key="2">
    <source>
        <dbReference type="PROSITE-ProRule" id="PRU00169"/>
    </source>
</evidence>
<gene>
    <name evidence="4" type="ORF">M2152_002124</name>
</gene>
<dbReference type="Gene3D" id="3.40.50.2300">
    <property type="match status" value="1"/>
</dbReference>
<comment type="caution">
    <text evidence="4">The sequence shown here is derived from an EMBL/GenBank/DDBJ whole genome shotgun (WGS) entry which is preliminary data.</text>
</comment>
<sequence length="124" mass="13353">MTYRVVIADDDSDIRSLVEISVRRAGLEPVAVVEDGDAALASILREQPDLAILDIAMPGLDGFQVCQAVRSAALPADVRIVLLSASVDDTDRTRSLEAGADYFMPKPFSPQELVAWLAVGKQAR</sequence>
<dbReference type="PANTHER" id="PTHR44591">
    <property type="entry name" value="STRESS RESPONSE REGULATOR PROTEIN 1"/>
    <property type="match status" value="1"/>
</dbReference>
<feature type="domain" description="Response regulatory" evidence="3">
    <location>
        <begin position="4"/>
        <end position="121"/>
    </location>
</feature>
<accession>A0ABT6KPL7</accession>
<dbReference type="PROSITE" id="PS50110">
    <property type="entry name" value="RESPONSE_REGULATORY"/>
    <property type="match status" value="1"/>
</dbReference>
<evidence type="ECO:0000256" key="1">
    <source>
        <dbReference type="ARBA" id="ARBA00022553"/>
    </source>
</evidence>
<reference evidence="4 5" key="1">
    <citation type="submission" date="2023-04" db="EMBL/GenBank/DDBJ databases">
        <title>Genome Encyclopedia of Bacteria and Archaea VI: Functional Genomics of Type Strains.</title>
        <authorList>
            <person name="Whitman W."/>
        </authorList>
    </citation>
    <scope>NUCLEOTIDE SEQUENCE [LARGE SCALE GENOMIC DNA]</scope>
    <source>
        <strain evidence="4 5">SG_E_30_P1</strain>
    </source>
</reference>
<dbReference type="SUPFAM" id="SSF52172">
    <property type="entry name" value="CheY-like"/>
    <property type="match status" value="1"/>
</dbReference>
<keyword evidence="1 2" id="KW-0597">Phosphoprotein</keyword>
<dbReference type="Proteomes" id="UP001160142">
    <property type="component" value="Unassembled WGS sequence"/>
</dbReference>
<dbReference type="Pfam" id="PF00072">
    <property type="entry name" value="Response_reg"/>
    <property type="match status" value="1"/>
</dbReference>
<dbReference type="EMBL" id="JARXVQ010000001">
    <property type="protein sequence ID" value="MDH6181942.1"/>
    <property type="molecule type" value="Genomic_DNA"/>
</dbReference>
<proteinExistence type="predicted"/>